<keyword evidence="3" id="KW-0731">Sigma factor</keyword>
<dbReference type="Pfam" id="PF04542">
    <property type="entry name" value="Sigma70_r2"/>
    <property type="match status" value="1"/>
</dbReference>
<reference evidence="7 8" key="1">
    <citation type="journal article" date="2017" name="Genome Announc.">
        <title>Draft Genome Sequence of Romboutsia weinsteinii sp. nov. Strain CCRI-19649(T) Isolated from Surface Water.</title>
        <authorList>
            <person name="Maheux A.F."/>
            <person name="Boudreau D.K."/>
            <person name="Berube E."/>
            <person name="Boissinot M."/>
            <person name="Cantin P."/>
            <person name="Raymond F."/>
            <person name="Corbeil J."/>
            <person name="Omar R.F."/>
            <person name="Bergeron M.G."/>
        </authorList>
    </citation>
    <scope>NUCLEOTIDE SEQUENCE [LARGE SCALE GENOMIC DNA]</scope>
    <source>
        <strain evidence="7 8">CCRI-19649</strain>
    </source>
</reference>
<accession>A0A371J211</accession>
<keyword evidence="8" id="KW-1185">Reference proteome</keyword>
<comment type="similarity">
    <text evidence="1">Belongs to the sigma-70 factor family. ECF subfamily.</text>
</comment>
<dbReference type="InterPro" id="IPR013249">
    <property type="entry name" value="RNA_pol_sigma70_r4_t2"/>
</dbReference>
<feature type="domain" description="RNA polymerase sigma-70 region 2" evidence="5">
    <location>
        <begin position="20"/>
        <end position="86"/>
    </location>
</feature>
<dbReference type="InterPro" id="IPR014284">
    <property type="entry name" value="RNA_pol_sigma-70_dom"/>
</dbReference>
<keyword evidence="4" id="KW-0804">Transcription</keyword>
<keyword evidence="2" id="KW-0805">Transcription regulation</keyword>
<proteinExistence type="inferred from homology"/>
<evidence type="ECO:0000313" key="7">
    <source>
        <dbReference type="EMBL" id="RDY26706.1"/>
    </source>
</evidence>
<dbReference type="InterPro" id="IPR007627">
    <property type="entry name" value="RNA_pol_sigma70_r2"/>
</dbReference>
<dbReference type="CDD" id="cd06171">
    <property type="entry name" value="Sigma70_r4"/>
    <property type="match status" value="1"/>
</dbReference>
<organism evidence="7 8">
    <name type="scientific">Romboutsia weinsteinii</name>
    <dbReference type="NCBI Taxonomy" id="2020949"/>
    <lineage>
        <taxon>Bacteria</taxon>
        <taxon>Bacillati</taxon>
        <taxon>Bacillota</taxon>
        <taxon>Clostridia</taxon>
        <taxon>Peptostreptococcales</taxon>
        <taxon>Peptostreptococcaceae</taxon>
        <taxon>Romboutsia</taxon>
    </lineage>
</organism>
<evidence type="ECO:0000259" key="6">
    <source>
        <dbReference type="Pfam" id="PF08281"/>
    </source>
</evidence>
<evidence type="ECO:0000256" key="1">
    <source>
        <dbReference type="ARBA" id="ARBA00010641"/>
    </source>
</evidence>
<dbReference type="GO" id="GO:0016987">
    <property type="term" value="F:sigma factor activity"/>
    <property type="evidence" value="ECO:0007669"/>
    <property type="project" value="UniProtKB-KW"/>
</dbReference>
<dbReference type="Gene3D" id="1.10.10.10">
    <property type="entry name" value="Winged helix-like DNA-binding domain superfamily/Winged helix DNA-binding domain"/>
    <property type="match status" value="1"/>
</dbReference>
<dbReference type="NCBIfam" id="TIGR02937">
    <property type="entry name" value="sigma70-ECF"/>
    <property type="match status" value="1"/>
</dbReference>
<name>A0A371J211_9FIRM</name>
<evidence type="ECO:0000256" key="2">
    <source>
        <dbReference type="ARBA" id="ARBA00023015"/>
    </source>
</evidence>
<protein>
    <submittedName>
        <fullName evidence="7">Sigma-70 family RNA polymerase sigma factor</fullName>
    </submittedName>
</protein>
<dbReference type="InterPro" id="IPR039425">
    <property type="entry name" value="RNA_pol_sigma-70-like"/>
</dbReference>
<dbReference type="Proteomes" id="UP000215694">
    <property type="component" value="Unassembled WGS sequence"/>
</dbReference>
<sequence>MDLLIKRAKKGDKNAFVQLMKENELSLYKVAKSILKNDEDVADAMQETILSALENISSLKQDKYFKTWLTRILINKCNTILRKNSKTIQLKEYFDAGYTENFIQSISIKEGIQTLSDEQKLVLHLYYVMGFNSREISELLNEKESTVKVRLSRSRNKLKDFFQGNKRGDAVNG</sequence>
<evidence type="ECO:0000256" key="3">
    <source>
        <dbReference type="ARBA" id="ARBA00023082"/>
    </source>
</evidence>
<dbReference type="GO" id="GO:0003677">
    <property type="term" value="F:DNA binding"/>
    <property type="evidence" value="ECO:0007669"/>
    <property type="project" value="InterPro"/>
</dbReference>
<dbReference type="GO" id="GO:0006352">
    <property type="term" value="P:DNA-templated transcription initiation"/>
    <property type="evidence" value="ECO:0007669"/>
    <property type="project" value="InterPro"/>
</dbReference>
<evidence type="ECO:0000313" key="8">
    <source>
        <dbReference type="Proteomes" id="UP000215694"/>
    </source>
</evidence>
<dbReference type="RefSeq" id="WP_094366681.1">
    <property type="nucleotide sequence ID" value="NZ_NOJY02000021.1"/>
</dbReference>
<dbReference type="InterPro" id="IPR013324">
    <property type="entry name" value="RNA_pol_sigma_r3/r4-like"/>
</dbReference>
<feature type="domain" description="RNA polymerase sigma factor 70 region 4 type 2" evidence="6">
    <location>
        <begin position="108"/>
        <end position="158"/>
    </location>
</feature>
<dbReference type="PANTHER" id="PTHR43133">
    <property type="entry name" value="RNA POLYMERASE ECF-TYPE SIGMA FACTO"/>
    <property type="match status" value="1"/>
</dbReference>
<dbReference type="PANTHER" id="PTHR43133:SF51">
    <property type="entry name" value="RNA POLYMERASE SIGMA FACTOR"/>
    <property type="match status" value="1"/>
</dbReference>
<dbReference type="Gene3D" id="1.10.1740.10">
    <property type="match status" value="1"/>
</dbReference>
<dbReference type="InterPro" id="IPR013325">
    <property type="entry name" value="RNA_pol_sigma_r2"/>
</dbReference>
<dbReference type="InterPro" id="IPR036388">
    <property type="entry name" value="WH-like_DNA-bd_sf"/>
</dbReference>
<dbReference type="EMBL" id="NOJY02000021">
    <property type="protein sequence ID" value="RDY26706.1"/>
    <property type="molecule type" value="Genomic_DNA"/>
</dbReference>
<dbReference type="SUPFAM" id="SSF88946">
    <property type="entry name" value="Sigma2 domain of RNA polymerase sigma factors"/>
    <property type="match status" value="1"/>
</dbReference>
<dbReference type="SUPFAM" id="SSF88659">
    <property type="entry name" value="Sigma3 and sigma4 domains of RNA polymerase sigma factors"/>
    <property type="match status" value="1"/>
</dbReference>
<evidence type="ECO:0000259" key="5">
    <source>
        <dbReference type="Pfam" id="PF04542"/>
    </source>
</evidence>
<dbReference type="AlphaFoldDB" id="A0A371J211"/>
<evidence type="ECO:0000256" key="4">
    <source>
        <dbReference type="ARBA" id="ARBA00023163"/>
    </source>
</evidence>
<dbReference type="Pfam" id="PF08281">
    <property type="entry name" value="Sigma70_r4_2"/>
    <property type="match status" value="1"/>
</dbReference>
<gene>
    <name evidence="7" type="ORF">CHL78_012195</name>
</gene>
<dbReference type="OrthoDB" id="9782703at2"/>
<comment type="caution">
    <text evidence="7">The sequence shown here is derived from an EMBL/GenBank/DDBJ whole genome shotgun (WGS) entry which is preliminary data.</text>
</comment>